<dbReference type="PANTHER" id="PTHR30160">
    <property type="entry name" value="TETRAACYLDISACCHARIDE 4'-KINASE-RELATED"/>
    <property type="match status" value="1"/>
</dbReference>
<dbReference type="InterPro" id="IPR002201">
    <property type="entry name" value="Glyco_trans_9"/>
</dbReference>
<dbReference type="Pfam" id="PF01075">
    <property type="entry name" value="Glyco_transf_9"/>
    <property type="match status" value="1"/>
</dbReference>
<comment type="caution">
    <text evidence="4">The sequence shown here is derived from an EMBL/GenBank/DDBJ whole genome shotgun (WGS) entry which is preliminary data.</text>
</comment>
<dbReference type="GO" id="GO:0009244">
    <property type="term" value="P:lipopolysaccharide core region biosynthetic process"/>
    <property type="evidence" value="ECO:0007669"/>
    <property type="project" value="TreeGrafter"/>
</dbReference>
<dbReference type="EC" id="2.4.-.-" evidence="4"/>
<dbReference type="AlphaFoldDB" id="A0A940N511"/>
<keyword evidence="2 4" id="KW-0808">Transferase</keyword>
<keyword evidence="1 4" id="KW-0328">Glycosyltransferase</keyword>
<dbReference type="RefSeq" id="WP_209376070.1">
    <property type="nucleotide sequence ID" value="NZ_JAGIZA010000015.1"/>
</dbReference>
<dbReference type="GO" id="GO:0008713">
    <property type="term" value="F:ADP-heptose-lipopolysaccharide heptosyltransferase activity"/>
    <property type="evidence" value="ECO:0007669"/>
    <property type="project" value="TreeGrafter"/>
</dbReference>
<organism evidence="4 5">
    <name type="scientific">Roseomonas indoligenes</name>
    <dbReference type="NCBI Taxonomy" id="2820811"/>
    <lineage>
        <taxon>Bacteria</taxon>
        <taxon>Pseudomonadati</taxon>
        <taxon>Pseudomonadota</taxon>
        <taxon>Alphaproteobacteria</taxon>
        <taxon>Acetobacterales</taxon>
        <taxon>Roseomonadaceae</taxon>
        <taxon>Roseomonas</taxon>
    </lineage>
</organism>
<dbReference type="Gene3D" id="3.40.50.2000">
    <property type="entry name" value="Glycogen Phosphorylase B"/>
    <property type="match status" value="2"/>
</dbReference>
<dbReference type="CDD" id="cd03801">
    <property type="entry name" value="GT4_PimA-like"/>
    <property type="match status" value="1"/>
</dbReference>
<gene>
    <name evidence="4" type="ORF">J5Y10_20995</name>
</gene>
<evidence type="ECO:0000313" key="4">
    <source>
        <dbReference type="EMBL" id="MBP0495275.1"/>
    </source>
</evidence>
<keyword evidence="5" id="KW-1185">Reference proteome</keyword>
<sequence>MTPPSSAVPQKAGRSAWLSHLATLPEWLAAPGEVPPIEASAAAAATPDRAAVIEIHQGGAVRQRLWRRDYLRQIVEYGLADDSMDASALLTLAAERARVHGYDAGKPSPPALPCSEEDAARGTVLLVSLFGVEKFGGAEHFLEQMAGLYKTMGYTPVIVGLRAERRGETGDRNGIRYVFVAATPEALFRLAWQERACLAHVVSGFGHEAVAALRFQQIRLVFGIHFWREMFEPPTAHLGYYPDCPDGYVPRRNMQLLLMDADAVYVNSPFVQSVVETTFGARLNVIPSLPAAADTNPAYPFSIPPPDERPIVLLPNSRWDKGLGLLLGVAARLPQISFVTIASQSPRQLAQALCTAAGLRNVTVLDRQDTLDALYRQARVVLTPSFQFVETFSRVVMEAQAQGVPVIGADRGNIPFLLKDSGTILPESADLWAEEIRRLFEDPEYWRARSEAALRNAASMGVHLQGNRLSRLISGLAAPMLVGVGSGVGNVVHTTPLIRRLSRHLGRRIDVVVAGDSPGALAVVANPDYVNHVFLLNDVPVRRQYDTVFLTNSFGELRPAFRARRVVRSREWDRFHAGHRLHETEFNLEAARQLLGVDYGAEDAQHAFVAGLRPRPGLSDLVGLHAGSKGGTWGAKRWPHFAELAARLMASGLRVASFGSAEEYVAGTIDRTGGSVEAMATAMQDCGAFVSNDSGVMNIANALHIPLLALFAPTEARTRGPLGIRSVSLALSKACAPCELAGRSGPFVQRRCHCIGEITVEAVEAAVRLMLDTQDTSVARAARRPEYAHKSP</sequence>
<feature type="domain" description="Glycosyl transferase family 1" evidence="3">
    <location>
        <begin position="307"/>
        <end position="453"/>
    </location>
</feature>
<proteinExistence type="predicted"/>
<evidence type="ECO:0000256" key="2">
    <source>
        <dbReference type="ARBA" id="ARBA00022679"/>
    </source>
</evidence>
<reference evidence="4" key="1">
    <citation type="submission" date="2021-03" db="EMBL/GenBank/DDBJ databases">
        <authorList>
            <person name="So Y."/>
        </authorList>
    </citation>
    <scope>NUCLEOTIDE SEQUENCE</scope>
    <source>
        <strain evidence="4">SG15</strain>
    </source>
</reference>
<dbReference type="EMBL" id="JAGIZA010000015">
    <property type="protein sequence ID" value="MBP0495275.1"/>
    <property type="molecule type" value="Genomic_DNA"/>
</dbReference>
<dbReference type="CDD" id="cd03789">
    <property type="entry name" value="GT9_LPS_heptosyltransferase"/>
    <property type="match status" value="1"/>
</dbReference>
<dbReference type="InterPro" id="IPR051199">
    <property type="entry name" value="LPS_LOS_Heptosyltrfase"/>
</dbReference>
<evidence type="ECO:0000259" key="3">
    <source>
        <dbReference type="Pfam" id="PF00534"/>
    </source>
</evidence>
<dbReference type="Proteomes" id="UP000677537">
    <property type="component" value="Unassembled WGS sequence"/>
</dbReference>
<dbReference type="PANTHER" id="PTHR30160:SF7">
    <property type="entry name" value="ADP-HEPTOSE--LPS HEPTOSYLTRANSFERASE 2"/>
    <property type="match status" value="1"/>
</dbReference>
<dbReference type="InterPro" id="IPR001296">
    <property type="entry name" value="Glyco_trans_1"/>
</dbReference>
<dbReference type="Pfam" id="PF00534">
    <property type="entry name" value="Glycos_transf_1"/>
    <property type="match status" value="1"/>
</dbReference>
<accession>A0A940N511</accession>
<protein>
    <submittedName>
        <fullName evidence="4">Glycosyltransferase</fullName>
        <ecNumber evidence="4">2.4.-.-</ecNumber>
    </submittedName>
</protein>
<evidence type="ECO:0000313" key="5">
    <source>
        <dbReference type="Proteomes" id="UP000677537"/>
    </source>
</evidence>
<evidence type="ECO:0000256" key="1">
    <source>
        <dbReference type="ARBA" id="ARBA00022676"/>
    </source>
</evidence>
<name>A0A940N511_9PROT</name>
<dbReference type="GO" id="GO:0005829">
    <property type="term" value="C:cytosol"/>
    <property type="evidence" value="ECO:0007669"/>
    <property type="project" value="TreeGrafter"/>
</dbReference>
<dbReference type="SUPFAM" id="SSF53756">
    <property type="entry name" value="UDP-Glycosyltransferase/glycogen phosphorylase"/>
    <property type="match status" value="2"/>
</dbReference>